<dbReference type="GO" id="GO:0005506">
    <property type="term" value="F:iron ion binding"/>
    <property type="evidence" value="ECO:0007669"/>
    <property type="project" value="InterPro"/>
</dbReference>
<keyword evidence="3 8" id="KW-0349">Heme</keyword>
<dbReference type="Gene3D" id="1.10.760.10">
    <property type="entry name" value="Cytochrome c-like domain"/>
    <property type="match status" value="2"/>
</dbReference>
<keyword evidence="7 9" id="KW-0408">Iron</keyword>
<dbReference type="GO" id="GO:0042597">
    <property type="term" value="C:periplasmic space"/>
    <property type="evidence" value="ECO:0007669"/>
    <property type="project" value="UniProtKB-SubCell"/>
</dbReference>
<feature type="binding site" description="axial binding residue" evidence="9">
    <location>
        <position position="54"/>
    </location>
    <ligand>
        <name>heme c</name>
        <dbReference type="ChEBI" id="CHEBI:61717"/>
        <label>1</label>
    </ligand>
    <ligandPart>
        <name>Fe</name>
        <dbReference type="ChEBI" id="CHEBI:18248"/>
    </ligandPart>
</feature>
<keyword evidence="2" id="KW-0813">Transport</keyword>
<dbReference type="SUPFAM" id="SSF46626">
    <property type="entry name" value="Cytochrome c"/>
    <property type="match status" value="2"/>
</dbReference>
<dbReference type="GO" id="GO:0009055">
    <property type="term" value="F:electron transfer activity"/>
    <property type="evidence" value="ECO:0007669"/>
    <property type="project" value="InterPro"/>
</dbReference>
<dbReference type="InterPro" id="IPR024167">
    <property type="entry name" value="Cytochrome_c4-like"/>
</dbReference>
<evidence type="ECO:0000256" key="5">
    <source>
        <dbReference type="ARBA" id="ARBA00022764"/>
    </source>
</evidence>
<keyword evidence="5" id="KW-0574">Periplasm</keyword>
<dbReference type="InterPro" id="IPR036909">
    <property type="entry name" value="Cyt_c-like_dom_sf"/>
</dbReference>
<reference evidence="13 14" key="1">
    <citation type="submission" date="2020-07" db="EMBL/GenBank/DDBJ databases">
        <title>Novel species isolated from subtropical streams in China.</title>
        <authorList>
            <person name="Lu H."/>
        </authorList>
    </citation>
    <scope>NUCLEOTIDE SEQUENCE [LARGE SCALE GENOMIC DNA]</scope>
    <source>
        <strain evidence="13 14">LX47W</strain>
    </source>
</reference>
<evidence type="ECO:0000256" key="6">
    <source>
        <dbReference type="ARBA" id="ARBA00022982"/>
    </source>
</evidence>
<evidence type="ECO:0000256" key="4">
    <source>
        <dbReference type="ARBA" id="ARBA00022723"/>
    </source>
</evidence>
<feature type="binding site" description="axial binding residue" evidence="9">
    <location>
        <position position="195"/>
    </location>
    <ligand>
        <name>heme c</name>
        <dbReference type="ChEBI" id="CHEBI:61717"/>
        <label>2</label>
    </ligand>
    <ligandPart>
        <name>Fe</name>
        <dbReference type="ChEBI" id="CHEBI:18248"/>
    </ligandPart>
</feature>
<feature type="domain" description="Cytochrome c" evidence="12">
    <location>
        <begin position="130"/>
        <end position="218"/>
    </location>
</feature>
<feature type="signal peptide" evidence="11">
    <location>
        <begin position="1"/>
        <end position="27"/>
    </location>
</feature>
<organism evidence="13 14">
    <name type="scientific">Rugamonas apoptosis</name>
    <dbReference type="NCBI Taxonomy" id="2758570"/>
    <lineage>
        <taxon>Bacteria</taxon>
        <taxon>Pseudomonadati</taxon>
        <taxon>Pseudomonadota</taxon>
        <taxon>Betaproteobacteria</taxon>
        <taxon>Burkholderiales</taxon>
        <taxon>Oxalobacteraceae</taxon>
        <taxon>Telluria group</taxon>
        <taxon>Rugamonas</taxon>
    </lineage>
</organism>
<evidence type="ECO:0000313" key="14">
    <source>
        <dbReference type="Proteomes" id="UP000573499"/>
    </source>
</evidence>
<dbReference type="Proteomes" id="UP000573499">
    <property type="component" value="Unassembled WGS sequence"/>
</dbReference>
<dbReference type="InterPro" id="IPR050597">
    <property type="entry name" value="Cytochrome_c_Oxidase_Subunit"/>
</dbReference>
<dbReference type="PROSITE" id="PS51007">
    <property type="entry name" value="CYTC"/>
    <property type="match status" value="2"/>
</dbReference>
<feature type="region of interest" description="Disordered" evidence="10">
    <location>
        <begin position="114"/>
        <end position="142"/>
    </location>
</feature>
<evidence type="ECO:0000256" key="10">
    <source>
        <dbReference type="SAM" id="MobiDB-lite"/>
    </source>
</evidence>
<evidence type="ECO:0000313" key="13">
    <source>
        <dbReference type="EMBL" id="MBA5690582.1"/>
    </source>
</evidence>
<dbReference type="EMBL" id="JACEZU010000019">
    <property type="protein sequence ID" value="MBA5690582.1"/>
    <property type="molecule type" value="Genomic_DNA"/>
</dbReference>
<comment type="PTM">
    <text evidence="8">Binds 2 heme c groups covalently per subunit.</text>
</comment>
<dbReference type="PANTHER" id="PTHR33751:SF9">
    <property type="entry name" value="CYTOCHROME C4"/>
    <property type="match status" value="1"/>
</dbReference>
<feature type="binding site" description="axial binding residue" evidence="9">
    <location>
        <position position="97"/>
    </location>
    <ligand>
        <name>heme c</name>
        <dbReference type="ChEBI" id="CHEBI:61717"/>
        <label>1</label>
    </ligand>
    <ligandPart>
        <name>Fe</name>
        <dbReference type="ChEBI" id="CHEBI:18248"/>
    </ligandPart>
</feature>
<feature type="binding site" description="covalent" evidence="8">
    <location>
        <position position="151"/>
    </location>
    <ligand>
        <name>heme c</name>
        <dbReference type="ChEBI" id="CHEBI:61717"/>
        <label>2</label>
    </ligand>
</feature>
<evidence type="ECO:0000256" key="7">
    <source>
        <dbReference type="ARBA" id="ARBA00023004"/>
    </source>
</evidence>
<keyword evidence="11" id="KW-0732">Signal</keyword>
<keyword evidence="14" id="KW-1185">Reference proteome</keyword>
<evidence type="ECO:0000256" key="9">
    <source>
        <dbReference type="PIRSR" id="PIRSR000005-2"/>
    </source>
</evidence>
<evidence type="ECO:0000256" key="8">
    <source>
        <dbReference type="PIRSR" id="PIRSR000005-1"/>
    </source>
</evidence>
<comment type="subcellular location">
    <subcellularLocation>
        <location evidence="1">Periplasm</location>
    </subcellularLocation>
</comment>
<dbReference type="Pfam" id="PF00034">
    <property type="entry name" value="Cytochrom_C"/>
    <property type="match status" value="2"/>
</dbReference>
<feature type="binding site" description="covalent" evidence="8">
    <location>
        <position position="53"/>
    </location>
    <ligand>
        <name>heme c</name>
        <dbReference type="ChEBI" id="CHEBI:61717"/>
        <label>1</label>
    </ligand>
</feature>
<dbReference type="AlphaFoldDB" id="A0A7W2FFB4"/>
<feature type="chain" id="PRO_5030630103" evidence="11">
    <location>
        <begin position="28"/>
        <end position="221"/>
    </location>
</feature>
<dbReference type="GO" id="GO:0020037">
    <property type="term" value="F:heme binding"/>
    <property type="evidence" value="ECO:0007669"/>
    <property type="project" value="InterPro"/>
</dbReference>
<dbReference type="PIRSF" id="PIRSF000005">
    <property type="entry name" value="Cytochrome_c4"/>
    <property type="match status" value="1"/>
</dbReference>
<evidence type="ECO:0000256" key="1">
    <source>
        <dbReference type="ARBA" id="ARBA00004418"/>
    </source>
</evidence>
<proteinExistence type="predicted"/>
<feature type="binding site" description="covalent" evidence="8">
    <location>
        <position position="154"/>
    </location>
    <ligand>
        <name>heme c</name>
        <dbReference type="ChEBI" id="CHEBI:61717"/>
        <label>2</label>
    </ligand>
</feature>
<keyword evidence="6" id="KW-0249">Electron transport</keyword>
<dbReference type="RefSeq" id="WP_182157413.1">
    <property type="nucleotide sequence ID" value="NZ_JACEZU010000019.1"/>
</dbReference>
<feature type="binding site" description="covalent" evidence="8">
    <location>
        <position position="50"/>
    </location>
    <ligand>
        <name>heme c</name>
        <dbReference type="ChEBI" id="CHEBI:61717"/>
        <label>1</label>
    </ligand>
</feature>
<evidence type="ECO:0000256" key="2">
    <source>
        <dbReference type="ARBA" id="ARBA00022448"/>
    </source>
</evidence>
<dbReference type="PANTHER" id="PTHR33751">
    <property type="entry name" value="CBB3-TYPE CYTOCHROME C OXIDASE SUBUNIT FIXP"/>
    <property type="match status" value="1"/>
</dbReference>
<feature type="domain" description="Cytochrome c" evidence="12">
    <location>
        <begin position="36"/>
        <end position="120"/>
    </location>
</feature>
<evidence type="ECO:0000256" key="3">
    <source>
        <dbReference type="ARBA" id="ARBA00022617"/>
    </source>
</evidence>
<name>A0A7W2FFB4_9BURK</name>
<feature type="binding site" description="axial binding residue" evidence="9">
    <location>
        <position position="155"/>
    </location>
    <ligand>
        <name>heme c</name>
        <dbReference type="ChEBI" id="CHEBI:61717"/>
        <label>2</label>
    </ligand>
    <ligandPart>
        <name>Fe</name>
        <dbReference type="ChEBI" id="CHEBI:18248"/>
    </ligandPart>
</feature>
<evidence type="ECO:0000256" key="11">
    <source>
        <dbReference type="SAM" id="SignalP"/>
    </source>
</evidence>
<accession>A0A7W2FFB4</accession>
<dbReference type="InterPro" id="IPR009056">
    <property type="entry name" value="Cyt_c-like_dom"/>
</dbReference>
<sequence>MKHVAQVRLAHSAAMLLVMLAGVSGCASLERSRALDDPRVAANTIAMQVCSNCHGVQGRSTSPNFPHLAGQSATYLEAQLKAFKGHGRSDPAGFEYMWGLSARLSDEQIAGLGRYFSEQSPPPGQSSDPVREQRGNDIFHNGRADGGVPACASCHGAKGEGMATFPRLAGQHADYIVKQLAVFQRTEGRPEGAIMKTVAHALSDDDIVNLAAYVQSIRSGQ</sequence>
<protein>
    <submittedName>
        <fullName evidence="13">Cytochrome c4</fullName>
    </submittedName>
</protein>
<gene>
    <name evidence="13" type="ORF">H3H39_26455</name>
</gene>
<keyword evidence="4 9" id="KW-0479">Metal-binding</keyword>
<comment type="caution">
    <text evidence="13">The sequence shown here is derived from an EMBL/GenBank/DDBJ whole genome shotgun (WGS) entry which is preliminary data.</text>
</comment>
<feature type="compositionally biased region" description="Basic and acidic residues" evidence="10">
    <location>
        <begin position="129"/>
        <end position="142"/>
    </location>
</feature>
<evidence type="ECO:0000259" key="12">
    <source>
        <dbReference type="PROSITE" id="PS51007"/>
    </source>
</evidence>
<dbReference type="PROSITE" id="PS51257">
    <property type="entry name" value="PROKAR_LIPOPROTEIN"/>
    <property type="match status" value="1"/>
</dbReference>